<dbReference type="InterPro" id="IPR052667">
    <property type="entry name" value="E3_ubiquitin-ligase_RING"/>
</dbReference>
<keyword evidence="2" id="KW-0862">Zinc</keyword>
<evidence type="ECO:0000256" key="4">
    <source>
        <dbReference type="SAM" id="Coils"/>
    </source>
</evidence>
<feature type="domain" description="RING-type" evidence="5">
    <location>
        <begin position="2"/>
        <end position="26"/>
    </location>
</feature>
<dbReference type="Gene3D" id="3.30.40.10">
    <property type="entry name" value="Zinc/RING finger domain, C3HC4 (zinc finger)"/>
    <property type="match status" value="1"/>
</dbReference>
<evidence type="ECO:0000256" key="3">
    <source>
        <dbReference type="PROSITE-ProRule" id="PRU00175"/>
    </source>
</evidence>
<reference evidence="6 7" key="1">
    <citation type="submission" date="2024-05" db="EMBL/GenBank/DDBJ databases">
        <authorList>
            <person name="Wallberg A."/>
        </authorList>
    </citation>
    <scope>NUCLEOTIDE SEQUENCE [LARGE SCALE GENOMIC DNA]</scope>
</reference>
<keyword evidence="1 3" id="KW-0479">Metal-binding</keyword>
<dbReference type="InterPro" id="IPR013083">
    <property type="entry name" value="Znf_RING/FYVE/PHD"/>
</dbReference>
<accession>A0AAV2PKG3</accession>
<dbReference type="PANTHER" id="PTHR47156">
    <property type="entry name" value="PROTEIN CBG20824"/>
    <property type="match status" value="1"/>
</dbReference>
<dbReference type="PANTHER" id="PTHR47156:SF6">
    <property type="entry name" value="C2H2-TYPE DOMAIN-CONTAINING PROTEIN-RELATED"/>
    <property type="match status" value="1"/>
</dbReference>
<dbReference type="Proteomes" id="UP001497623">
    <property type="component" value="Unassembled WGS sequence"/>
</dbReference>
<feature type="coiled-coil region" evidence="4">
    <location>
        <begin position="118"/>
        <end position="155"/>
    </location>
</feature>
<name>A0AAV2PKG3_MEGNR</name>
<proteinExistence type="predicted"/>
<keyword evidence="7" id="KW-1185">Reference proteome</keyword>
<evidence type="ECO:0000313" key="7">
    <source>
        <dbReference type="Proteomes" id="UP001497623"/>
    </source>
</evidence>
<evidence type="ECO:0000313" key="6">
    <source>
        <dbReference type="EMBL" id="CAL4060385.1"/>
    </source>
</evidence>
<evidence type="ECO:0000256" key="2">
    <source>
        <dbReference type="ARBA" id="ARBA00022833"/>
    </source>
</evidence>
<dbReference type="SUPFAM" id="SSF57845">
    <property type="entry name" value="B-box zinc-binding domain"/>
    <property type="match status" value="1"/>
</dbReference>
<gene>
    <name evidence="6" type="ORF">MNOR_LOCUS1313</name>
</gene>
<keyword evidence="1 3" id="KW-0863">Zinc-finger</keyword>
<dbReference type="PROSITE" id="PS50089">
    <property type="entry name" value="ZF_RING_2"/>
    <property type="match status" value="1"/>
</dbReference>
<dbReference type="GO" id="GO:0008270">
    <property type="term" value="F:zinc ion binding"/>
    <property type="evidence" value="ECO:0007669"/>
    <property type="project" value="UniProtKB-KW"/>
</dbReference>
<keyword evidence="4" id="KW-0175">Coiled coil</keyword>
<evidence type="ECO:0000256" key="1">
    <source>
        <dbReference type="ARBA" id="ARBA00022771"/>
    </source>
</evidence>
<dbReference type="AlphaFoldDB" id="A0AAV2PKG3"/>
<organism evidence="6 7">
    <name type="scientific">Meganyctiphanes norvegica</name>
    <name type="common">Northern krill</name>
    <name type="synonym">Thysanopoda norvegica</name>
    <dbReference type="NCBI Taxonomy" id="48144"/>
    <lineage>
        <taxon>Eukaryota</taxon>
        <taxon>Metazoa</taxon>
        <taxon>Ecdysozoa</taxon>
        <taxon>Arthropoda</taxon>
        <taxon>Crustacea</taxon>
        <taxon>Multicrustacea</taxon>
        <taxon>Malacostraca</taxon>
        <taxon>Eumalacostraca</taxon>
        <taxon>Eucarida</taxon>
        <taxon>Euphausiacea</taxon>
        <taxon>Euphausiidae</taxon>
        <taxon>Meganyctiphanes</taxon>
    </lineage>
</organism>
<dbReference type="SUPFAM" id="SSF57850">
    <property type="entry name" value="RING/U-box"/>
    <property type="match status" value="1"/>
</dbReference>
<comment type="caution">
    <text evidence="6">The sequence shown here is derived from an EMBL/GenBank/DDBJ whole genome shotgun (WGS) entry which is preliminary data.</text>
</comment>
<sequence>MCGHTACTICIKNLIQNNTFECPTCRQSFQVNCIDDFTVNFGMIKMIKGVTILSGAAVGSANTTDKNMCSIHGILIVKRCQKCQVWICEHCLELHRQEFECIVTTTEEGLKNIKETHMKLAQSKINHFKSSLIKLEEEMNNLVEDEQKYTQLLLDGTSVLDAVVACHNSLANANTIQAVNDHIHTSLQRECYMEMWTKKNVPNMSAPKGTVFLRPQYLYTFQKLQNIEEIIHMLKSDKEVYSTLTVSGTKYGGKLYIQNDQVHLDSHRADPIPTDAIPIQYDDIKKLVESSTVTFLEISIDGTTKVKVHIKLHKHNPTLVKIFTLFNSGELGTNLIGLGFQAWGGKYLHSKEIAASSNFPQIPHDSDMKSVAESRHYQKIPDDMNMRRVANIGSVLGSITNINIFQIGILHSKYYFPKEATWNVMGEIVEGWQSFRSFRSLFIERSSIEKVKISNCGCILQEVIKQI</sequence>
<dbReference type="EMBL" id="CAXKWB010000346">
    <property type="protein sequence ID" value="CAL4060385.1"/>
    <property type="molecule type" value="Genomic_DNA"/>
</dbReference>
<dbReference type="InterPro" id="IPR001841">
    <property type="entry name" value="Znf_RING"/>
</dbReference>
<evidence type="ECO:0000259" key="5">
    <source>
        <dbReference type="PROSITE" id="PS50089"/>
    </source>
</evidence>
<protein>
    <recommendedName>
        <fullName evidence="5">RING-type domain-containing protein</fullName>
    </recommendedName>
</protein>